<dbReference type="EMBL" id="JAFVMG010000003">
    <property type="protein sequence ID" value="MBO1327808.1"/>
    <property type="molecule type" value="Genomic_DNA"/>
</dbReference>
<keyword evidence="4" id="KW-0472">Membrane</keyword>
<gene>
    <name evidence="6" type="ORF">J2D75_04865</name>
</gene>
<dbReference type="SMART" id="SM00563">
    <property type="entry name" value="PlsC"/>
    <property type="match status" value="1"/>
</dbReference>
<evidence type="ECO:0000313" key="6">
    <source>
        <dbReference type="EMBL" id="MBO1327808.1"/>
    </source>
</evidence>
<feature type="transmembrane region" description="Helical" evidence="4">
    <location>
        <begin position="18"/>
        <end position="39"/>
    </location>
</feature>
<keyword evidence="4" id="KW-0812">Transmembrane</keyword>
<dbReference type="PANTHER" id="PTHR10434:SF66">
    <property type="entry name" value="PHOSPHOLIPID_GLYCEROL ACYLTRANSFERASE DOMAIN-CONTAINING PROTEIN"/>
    <property type="match status" value="1"/>
</dbReference>
<sequence length="259" mass="28063">MALLSSIRVWRPFTALRFYASLAVTGLIFAALDAGSFLLRRLHPEGIARRKAGQRWLHALSRLAVRYLHTAGILDCDMRALAPLQQKGGAPLVLVANHPSRLDSLLLAAALPGMTCVTKASIWDRGVLGSTLRTAGYIRHDTLLRVIGPATERLREGGPLLLFPEGTRARAGAAPGPIQPGFAAIAQRTRLPVQVILIETDSPYLSQGWPFLKRPPLPMRYRITLGPCLPAPTDEVSGRTLLSQVEKLLASTGIRPPVA</sequence>
<proteinExistence type="predicted"/>
<dbReference type="RefSeq" id="WP_207853424.1">
    <property type="nucleotide sequence ID" value="NZ_JAFVMG010000003.1"/>
</dbReference>
<dbReference type="PANTHER" id="PTHR10434">
    <property type="entry name" value="1-ACYL-SN-GLYCEROL-3-PHOSPHATE ACYLTRANSFERASE"/>
    <property type="match status" value="1"/>
</dbReference>
<dbReference type="Pfam" id="PF01553">
    <property type="entry name" value="Acyltransferase"/>
    <property type="match status" value="1"/>
</dbReference>
<comment type="pathway">
    <text evidence="1">Lipid metabolism.</text>
</comment>
<evidence type="ECO:0000256" key="1">
    <source>
        <dbReference type="ARBA" id="ARBA00005189"/>
    </source>
</evidence>
<keyword evidence="3 6" id="KW-0012">Acyltransferase</keyword>
<keyword evidence="7" id="KW-1185">Reference proteome</keyword>
<evidence type="ECO:0000313" key="7">
    <source>
        <dbReference type="Proteomes" id="UP000664399"/>
    </source>
</evidence>
<dbReference type="GO" id="GO:0016746">
    <property type="term" value="F:acyltransferase activity"/>
    <property type="evidence" value="ECO:0007669"/>
    <property type="project" value="UniProtKB-KW"/>
</dbReference>
<dbReference type="CDD" id="cd07989">
    <property type="entry name" value="LPLAT_AGPAT-like"/>
    <property type="match status" value="1"/>
</dbReference>
<evidence type="ECO:0000259" key="5">
    <source>
        <dbReference type="SMART" id="SM00563"/>
    </source>
</evidence>
<protein>
    <submittedName>
        <fullName evidence="6">1-acyl-sn-glycerol-3-phosphate acyltransferase</fullName>
    </submittedName>
</protein>
<reference evidence="6 7" key="1">
    <citation type="submission" date="2021-03" db="EMBL/GenBank/DDBJ databases">
        <title>The complete genome sequence of Acetobacter suratthaniensis TBRC 1719.</title>
        <authorList>
            <person name="Charoenyingcharoen P."/>
            <person name="Yukphan P."/>
        </authorList>
    </citation>
    <scope>NUCLEOTIDE SEQUENCE [LARGE SCALE GENOMIC DNA]</scope>
    <source>
        <strain evidence="6 7">TBRC 1719</strain>
    </source>
</reference>
<organism evidence="6 7">
    <name type="scientific">Acetobacter suratthaniensis</name>
    <dbReference type="NCBI Taxonomy" id="1502841"/>
    <lineage>
        <taxon>Bacteria</taxon>
        <taxon>Pseudomonadati</taxon>
        <taxon>Pseudomonadota</taxon>
        <taxon>Alphaproteobacteria</taxon>
        <taxon>Acetobacterales</taxon>
        <taxon>Acetobacteraceae</taxon>
        <taxon>Acetobacter</taxon>
    </lineage>
</organism>
<keyword evidence="2" id="KW-0808">Transferase</keyword>
<keyword evidence="4" id="KW-1133">Transmembrane helix</keyword>
<evidence type="ECO:0000256" key="2">
    <source>
        <dbReference type="ARBA" id="ARBA00022679"/>
    </source>
</evidence>
<dbReference type="SUPFAM" id="SSF69593">
    <property type="entry name" value="Glycerol-3-phosphate (1)-acyltransferase"/>
    <property type="match status" value="1"/>
</dbReference>
<dbReference type="Proteomes" id="UP000664399">
    <property type="component" value="Unassembled WGS sequence"/>
</dbReference>
<name>A0ABS3LL50_9PROT</name>
<dbReference type="InterPro" id="IPR002123">
    <property type="entry name" value="Plipid/glycerol_acylTrfase"/>
</dbReference>
<comment type="caution">
    <text evidence="6">The sequence shown here is derived from an EMBL/GenBank/DDBJ whole genome shotgun (WGS) entry which is preliminary data.</text>
</comment>
<accession>A0ABS3LL50</accession>
<evidence type="ECO:0000256" key="4">
    <source>
        <dbReference type="SAM" id="Phobius"/>
    </source>
</evidence>
<evidence type="ECO:0000256" key="3">
    <source>
        <dbReference type="ARBA" id="ARBA00023315"/>
    </source>
</evidence>
<feature type="domain" description="Phospholipid/glycerol acyltransferase" evidence="5">
    <location>
        <begin position="92"/>
        <end position="201"/>
    </location>
</feature>